<dbReference type="eggNOG" id="ENOG502S5GB">
    <property type="taxonomic scope" value="Eukaryota"/>
</dbReference>
<evidence type="ECO:0000256" key="1">
    <source>
        <dbReference type="PIRSR" id="PIRSR639314-50"/>
    </source>
</evidence>
<evidence type="ECO:0000313" key="4">
    <source>
        <dbReference type="EMBL" id="EYU46807.1"/>
    </source>
</evidence>
<evidence type="ECO:0000313" key="5">
    <source>
        <dbReference type="Proteomes" id="UP000030748"/>
    </source>
</evidence>
<organism evidence="4 5">
    <name type="scientific">Erythranthe guttata</name>
    <name type="common">Yellow monkey flower</name>
    <name type="synonym">Mimulus guttatus</name>
    <dbReference type="NCBI Taxonomy" id="4155"/>
    <lineage>
        <taxon>Eukaryota</taxon>
        <taxon>Viridiplantae</taxon>
        <taxon>Streptophyta</taxon>
        <taxon>Embryophyta</taxon>
        <taxon>Tracheophyta</taxon>
        <taxon>Spermatophyta</taxon>
        <taxon>Magnoliopsida</taxon>
        <taxon>eudicotyledons</taxon>
        <taxon>Gunneridae</taxon>
        <taxon>Pentapetalae</taxon>
        <taxon>asterids</taxon>
        <taxon>lamiids</taxon>
        <taxon>Lamiales</taxon>
        <taxon>Phrymaceae</taxon>
        <taxon>Erythranthe</taxon>
    </lineage>
</organism>
<dbReference type="PANTHER" id="PTHR33921">
    <property type="entry name" value="CALVIN CYCLE PROTEIN CP12-2, CHLOROPLASTIC"/>
    <property type="match status" value="1"/>
</dbReference>
<dbReference type="InterPro" id="IPR039314">
    <property type="entry name" value="CP12-like"/>
</dbReference>
<accession>A0A022S213</accession>
<feature type="disulfide bond" evidence="1">
    <location>
        <begin position="117"/>
        <end position="126"/>
    </location>
</feature>
<dbReference type="Proteomes" id="UP000030748">
    <property type="component" value="Unassembled WGS sequence"/>
</dbReference>
<dbReference type="EMBL" id="KI630171">
    <property type="protein sequence ID" value="EYU46807.1"/>
    <property type="molecule type" value="Genomic_DNA"/>
</dbReference>
<protein>
    <recommendedName>
        <fullName evidence="3">CP12 domain-containing protein</fullName>
    </recommendedName>
</protein>
<dbReference type="PhylomeDB" id="A0A022S213"/>
<dbReference type="GO" id="GO:0009507">
    <property type="term" value="C:chloroplast"/>
    <property type="evidence" value="ECO:0000318"/>
    <property type="project" value="GO_Central"/>
</dbReference>
<dbReference type="InterPro" id="IPR003823">
    <property type="entry name" value="CP12_dom"/>
</dbReference>
<proteinExistence type="predicted"/>
<dbReference type="SMART" id="SM01093">
    <property type="entry name" value="CP12"/>
    <property type="match status" value="1"/>
</dbReference>
<feature type="domain" description="CP12" evidence="3">
    <location>
        <begin position="62"/>
        <end position="131"/>
    </location>
</feature>
<dbReference type="OrthoDB" id="4362at2759"/>
<feature type="compositionally biased region" description="Basic and acidic residues" evidence="2">
    <location>
        <begin position="102"/>
        <end position="131"/>
    </location>
</feature>
<dbReference type="PANTHER" id="PTHR33921:SF15">
    <property type="entry name" value="CALVIN CYCLE PROTEIN CP12-2, CHLOROPLASTIC"/>
    <property type="match status" value="1"/>
</dbReference>
<feature type="disulfide bond" evidence="1">
    <location>
        <begin position="77"/>
        <end position="86"/>
    </location>
</feature>
<dbReference type="AlphaFoldDB" id="A0A022S213"/>
<reference evidence="4 5" key="1">
    <citation type="journal article" date="2013" name="Proc. Natl. Acad. Sci. U.S.A.">
        <title>Fine-scale variation in meiotic recombination in Mimulus inferred from population shotgun sequencing.</title>
        <authorList>
            <person name="Hellsten U."/>
            <person name="Wright K.M."/>
            <person name="Jenkins J."/>
            <person name="Shu S."/>
            <person name="Yuan Y."/>
            <person name="Wessler S.R."/>
            <person name="Schmutz J."/>
            <person name="Willis J.H."/>
            <person name="Rokhsar D.S."/>
        </authorList>
    </citation>
    <scope>NUCLEOTIDE SEQUENCE [LARGE SCALE GENOMIC DNA]</scope>
    <source>
        <strain evidence="5">cv. DUN x IM62</strain>
    </source>
</reference>
<evidence type="ECO:0000259" key="3">
    <source>
        <dbReference type="SMART" id="SM01093"/>
    </source>
</evidence>
<name>A0A022S213_ERYGU</name>
<sequence length="131" mass="14086">MAAAGVSITTPKIFAKASSDSSRSHPINFSQLNSPWKGCGAAQFKQSRMFVVRPVAAAPDQLSQKVEQSIKDAQEACSGDPVSGECAAAWDEVEELSAAVSHAKDKSKDTDPLETYCKDNPETDECRTYDN</sequence>
<evidence type="ECO:0000256" key="2">
    <source>
        <dbReference type="SAM" id="MobiDB-lite"/>
    </source>
</evidence>
<dbReference type="STRING" id="4155.A0A022S213"/>
<dbReference type="Pfam" id="PF02672">
    <property type="entry name" value="CP12"/>
    <property type="match status" value="1"/>
</dbReference>
<keyword evidence="1" id="KW-1015">Disulfide bond</keyword>
<gene>
    <name evidence="4" type="ORF">MIMGU_mgv1a016182mg</name>
</gene>
<feature type="region of interest" description="Disordered" evidence="2">
    <location>
        <begin position="101"/>
        <end position="131"/>
    </location>
</feature>
<dbReference type="OMA" id="KSAQETC"/>
<keyword evidence="5" id="KW-1185">Reference proteome</keyword>
<dbReference type="GO" id="GO:0080153">
    <property type="term" value="P:negative regulation of reductive pentose-phosphate cycle"/>
    <property type="evidence" value="ECO:0000318"/>
    <property type="project" value="GO_Central"/>
</dbReference>
<dbReference type="KEGG" id="egt:105955015"/>